<dbReference type="InterPro" id="IPR029058">
    <property type="entry name" value="AB_hydrolase_fold"/>
</dbReference>
<evidence type="ECO:0000313" key="7">
    <source>
        <dbReference type="Proteomes" id="UP001432322"/>
    </source>
</evidence>
<dbReference type="PROSITE" id="PS00941">
    <property type="entry name" value="CARBOXYLESTERASE_B_2"/>
    <property type="match status" value="1"/>
</dbReference>
<keyword evidence="3" id="KW-1133">Transmembrane helix</keyword>
<keyword evidence="2 4" id="KW-0732">Signal</keyword>
<protein>
    <recommendedName>
        <fullName evidence="5">Carboxylesterase type B domain-containing protein</fullName>
    </recommendedName>
</protein>
<gene>
    <name evidence="6" type="ORF">PFISCL1PPCAC_24757</name>
</gene>
<comment type="similarity">
    <text evidence="1">Belongs to the type-B carboxylesterase/lipase family.</text>
</comment>
<evidence type="ECO:0000256" key="1">
    <source>
        <dbReference type="ARBA" id="ARBA00005964"/>
    </source>
</evidence>
<dbReference type="PANTHER" id="PTHR43903">
    <property type="entry name" value="NEUROLIGIN"/>
    <property type="match status" value="1"/>
</dbReference>
<feature type="domain" description="Carboxylesterase type B" evidence="5">
    <location>
        <begin position="97"/>
        <end position="621"/>
    </location>
</feature>
<dbReference type="SUPFAM" id="SSF53474">
    <property type="entry name" value="alpha/beta-Hydrolases"/>
    <property type="match status" value="1"/>
</dbReference>
<name>A0AAV5WS68_9BILA</name>
<dbReference type="AlphaFoldDB" id="A0AAV5WS68"/>
<proteinExistence type="inferred from homology"/>
<dbReference type="EMBL" id="BTSY01000006">
    <property type="protein sequence ID" value="GMT33460.1"/>
    <property type="molecule type" value="Genomic_DNA"/>
</dbReference>
<sequence>MFHLLAISLSLSLGQAQLPEPTRPIDIWNPFGTTTTQRPQGKGISENEVIVRLPIGDIVGRKIRLSDLPWTPDQDPLEQIPQNRERLEPNPLPKNNSVTVFTFLGVPYAEPPTGERRFKPPQQLIHFPGTNPYLAFTWGASCAQEVETHASFTREDWYPFLVNEDCLYLNIFTPDVSKSSGRNYPVVVFLHGGNFQTGSANEWPGHGLASRGVVVVTVNYRLGAFGFLSLGDTNSGNFGLLDQRMALEWVRDHISSFGGDPQAITLVGHDAGGVSVGLHMLSPLSKHLFRSASSMSGSEVSYHSLIGKPALAFNNTLKLGRYLGCTQALPGNVWDCIKTRSMDDIIRATTSIPIEYNRYLFMPTIDGVNIPANPLWLLNNIPTGGASYPSPVPYLTGMNAQDGTEVILEDRYLGEFNQFNNVDEEYMKSFALEYAFRHNYTMNKEAIAEAIISRYTFWPDRANEWMKREKFIELATDCYYTAPVSLSAHLHSQAGSRTFFYVNNYNFSRDNDALRFIPNWMAVCRECDLYLLFTYSFLPPDLRPQLLKNATFTSTDRNASQLFSTIYRRFAYHQNPNMLYDGSWPPFEPRGHWYMNFNYSIYDEMRVPGKVGRDYRYDDVAFWNEYIPQLVNYMTTTFPPEEVSVRRELMVFQWIVGILALVLIIFIVCAGAMAYQVFEGRQFEENEMHKLVNIQSDLPSQASTYSRPRYREAAERMSVL</sequence>
<keyword evidence="7" id="KW-1185">Reference proteome</keyword>
<dbReference type="Gene3D" id="3.40.50.1820">
    <property type="entry name" value="alpha/beta hydrolase"/>
    <property type="match status" value="1"/>
</dbReference>
<feature type="chain" id="PRO_5043585436" description="Carboxylesterase type B domain-containing protein" evidence="4">
    <location>
        <begin position="17"/>
        <end position="720"/>
    </location>
</feature>
<evidence type="ECO:0000256" key="2">
    <source>
        <dbReference type="ARBA" id="ARBA00022729"/>
    </source>
</evidence>
<keyword evidence="3" id="KW-0472">Membrane</keyword>
<evidence type="ECO:0000256" key="3">
    <source>
        <dbReference type="SAM" id="Phobius"/>
    </source>
</evidence>
<evidence type="ECO:0000256" key="4">
    <source>
        <dbReference type="SAM" id="SignalP"/>
    </source>
</evidence>
<reference evidence="6" key="1">
    <citation type="submission" date="2023-10" db="EMBL/GenBank/DDBJ databases">
        <title>Genome assembly of Pristionchus species.</title>
        <authorList>
            <person name="Yoshida K."/>
            <person name="Sommer R.J."/>
        </authorList>
    </citation>
    <scope>NUCLEOTIDE SEQUENCE</scope>
    <source>
        <strain evidence="6">RS5133</strain>
    </source>
</reference>
<dbReference type="Pfam" id="PF00135">
    <property type="entry name" value="COesterase"/>
    <property type="match status" value="1"/>
</dbReference>
<feature type="transmembrane region" description="Helical" evidence="3">
    <location>
        <begin position="654"/>
        <end position="678"/>
    </location>
</feature>
<evidence type="ECO:0000313" key="6">
    <source>
        <dbReference type="EMBL" id="GMT33460.1"/>
    </source>
</evidence>
<dbReference type="InterPro" id="IPR019819">
    <property type="entry name" value="Carboxylesterase_B_CS"/>
</dbReference>
<evidence type="ECO:0000259" key="5">
    <source>
        <dbReference type="Pfam" id="PF00135"/>
    </source>
</evidence>
<comment type="caution">
    <text evidence="6">The sequence shown here is derived from an EMBL/GenBank/DDBJ whole genome shotgun (WGS) entry which is preliminary data.</text>
</comment>
<accession>A0AAV5WS68</accession>
<keyword evidence="3" id="KW-0812">Transmembrane</keyword>
<feature type="signal peptide" evidence="4">
    <location>
        <begin position="1"/>
        <end position="16"/>
    </location>
</feature>
<organism evidence="6 7">
    <name type="scientific">Pristionchus fissidentatus</name>
    <dbReference type="NCBI Taxonomy" id="1538716"/>
    <lineage>
        <taxon>Eukaryota</taxon>
        <taxon>Metazoa</taxon>
        <taxon>Ecdysozoa</taxon>
        <taxon>Nematoda</taxon>
        <taxon>Chromadorea</taxon>
        <taxon>Rhabditida</taxon>
        <taxon>Rhabditina</taxon>
        <taxon>Diplogasteromorpha</taxon>
        <taxon>Diplogasteroidea</taxon>
        <taxon>Neodiplogasteridae</taxon>
        <taxon>Pristionchus</taxon>
    </lineage>
</organism>
<dbReference type="Proteomes" id="UP001432322">
    <property type="component" value="Unassembled WGS sequence"/>
</dbReference>
<dbReference type="InterPro" id="IPR051093">
    <property type="entry name" value="Neuroligin/BSAL"/>
</dbReference>
<dbReference type="InterPro" id="IPR002018">
    <property type="entry name" value="CarbesteraseB"/>
</dbReference>